<sequence length="170" mass="18576">MKKILAIGSLLCAVNAFADPGSVSVGGNVVELRFQDFSPITKPYAGREAVVAYEATFEMDGDFGQDLTYQVGGKYHTRWFVGSMAVSLSATCTGPGLAVPIFLGEDLATGFRYNRTSYEANPSFSNDLNTGGECQTMTVRLDKVGHLSRQFYTRVTDLQFNVHIIEKLPN</sequence>
<dbReference type="Proteomes" id="UP000615755">
    <property type="component" value="Unassembled WGS sequence"/>
</dbReference>
<comment type="caution">
    <text evidence="2">The sequence shown here is derived from an EMBL/GenBank/DDBJ whole genome shotgun (WGS) entry which is preliminary data.</text>
</comment>
<reference evidence="2 3" key="1">
    <citation type="submission" date="2015-03" db="EMBL/GenBank/DDBJ databases">
        <title>Genome sequence of Pseudoalteromonas aurantia.</title>
        <authorList>
            <person name="Xie B.-B."/>
            <person name="Rong J.-C."/>
            <person name="Qin Q.-L."/>
            <person name="Zhang Y.-Z."/>
        </authorList>
    </citation>
    <scope>NUCLEOTIDE SEQUENCE [LARGE SCALE GENOMIC DNA]</scope>
    <source>
        <strain evidence="2 3">208</strain>
    </source>
</reference>
<evidence type="ECO:0000313" key="2">
    <source>
        <dbReference type="EMBL" id="MBE0366711.1"/>
    </source>
</evidence>
<proteinExistence type="predicted"/>
<dbReference type="RefSeq" id="WP_192506217.1">
    <property type="nucleotide sequence ID" value="NZ_AQGV01000010.1"/>
</dbReference>
<evidence type="ECO:0000256" key="1">
    <source>
        <dbReference type="SAM" id="SignalP"/>
    </source>
</evidence>
<organism evidence="2 3">
    <name type="scientific">Pseudoalteromonas aurantia 208</name>
    <dbReference type="NCBI Taxonomy" id="1314867"/>
    <lineage>
        <taxon>Bacteria</taxon>
        <taxon>Pseudomonadati</taxon>
        <taxon>Pseudomonadota</taxon>
        <taxon>Gammaproteobacteria</taxon>
        <taxon>Alteromonadales</taxon>
        <taxon>Pseudoalteromonadaceae</taxon>
        <taxon>Pseudoalteromonas</taxon>
    </lineage>
</organism>
<evidence type="ECO:0000313" key="3">
    <source>
        <dbReference type="Proteomes" id="UP000615755"/>
    </source>
</evidence>
<feature type="signal peptide" evidence="1">
    <location>
        <begin position="1"/>
        <end position="18"/>
    </location>
</feature>
<accession>A0ABR9E6X6</accession>
<name>A0ABR9E6X6_9GAMM</name>
<protein>
    <submittedName>
        <fullName evidence="2">Uncharacterized protein</fullName>
    </submittedName>
</protein>
<gene>
    <name evidence="2" type="ORF">PAUR_a3774</name>
</gene>
<keyword evidence="1" id="KW-0732">Signal</keyword>
<feature type="chain" id="PRO_5046697823" evidence="1">
    <location>
        <begin position="19"/>
        <end position="170"/>
    </location>
</feature>
<keyword evidence="3" id="KW-1185">Reference proteome</keyword>
<dbReference type="EMBL" id="AQGV01000010">
    <property type="protein sequence ID" value="MBE0366711.1"/>
    <property type="molecule type" value="Genomic_DNA"/>
</dbReference>